<feature type="region of interest" description="Disordered" evidence="2">
    <location>
        <begin position="1144"/>
        <end position="1164"/>
    </location>
</feature>
<dbReference type="Gene3D" id="1.25.40.10">
    <property type="entry name" value="Tetratricopeptide repeat domain"/>
    <property type="match status" value="2"/>
</dbReference>
<dbReference type="Pfam" id="PF08238">
    <property type="entry name" value="Sel1"/>
    <property type="match status" value="6"/>
</dbReference>
<accession>A0A1Y2DB32</accession>
<name>A0A1Y2DB32_9FUNG</name>
<organism evidence="3 4">
    <name type="scientific">Neocallimastix californiae</name>
    <dbReference type="NCBI Taxonomy" id="1754190"/>
    <lineage>
        <taxon>Eukaryota</taxon>
        <taxon>Fungi</taxon>
        <taxon>Fungi incertae sedis</taxon>
        <taxon>Chytridiomycota</taxon>
        <taxon>Chytridiomycota incertae sedis</taxon>
        <taxon>Neocallimastigomycetes</taxon>
        <taxon>Neocallimastigales</taxon>
        <taxon>Neocallimastigaceae</taxon>
        <taxon>Neocallimastix</taxon>
    </lineage>
</organism>
<feature type="compositionally biased region" description="Polar residues" evidence="2">
    <location>
        <begin position="310"/>
        <end position="319"/>
    </location>
</feature>
<evidence type="ECO:0000313" key="4">
    <source>
        <dbReference type="Proteomes" id="UP000193920"/>
    </source>
</evidence>
<keyword evidence="4" id="KW-1185">Reference proteome</keyword>
<dbReference type="PANTHER" id="PTHR46430">
    <property type="entry name" value="PROTEIN SKT5-RELATED"/>
    <property type="match status" value="1"/>
</dbReference>
<feature type="compositionally biased region" description="Basic and acidic residues" evidence="2">
    <location>
        <begin position="444"/>
        <end position="463"/>
    </location>
</feature>
<keyword evidence="1" id="KW-0677">Repeat</keyword>
<feature type="compositionally biased region" description="Polar residues" evidence="2">
    <location>
        <begin position="1151"/>
        <end position="1164"/>
    </location>
</feature>
<feature type="compositionally biased region" description="Polar residues" evidence="2">
    <location>
        <begin position="977"/>
        <end position="988"/>
    </location>
</feature>
<feature type="compositionally biased region" description="Basic residues" evidence="2">
    <location>
        <begin position="930"/>
        <end position="947"/>
    </location>
</feature>
<dbReference type="SMART" id="SM00671">
    <property type="entry name" value="SEL1"/>
    <property type="match status" value="6"/>
</dbReference>
<dbReference type="InterPro" id="IPR006597">
    <property type="entry name" value="Sel1-like"/>
</dbReference>
<dbReference type="Proteomes" id="UP000193920">
    <property type="component" value="Unassembled WGS sequence"/>
</dbReference>
<protein>
    <recommendedName>
        <fullName evidence="5">HCP-like protein</fullName>
    </recommendedName>
</protein>
<feature type="compositionally biased region" description="Polar residues" evidence="2">
    <location>
        <begin position="912"/>
        <end position="925"/>
    </location>
</feature>
<feature type="compositionally biased region" description="Basic and acidic residues" evidence="2">
    <location>
        <begin position="989"/>
        <end position="1001"/>
    </location>
</feature>
<gene>
    <name evidence="3" type="ORF">LY90DRAFT_259160</name>
</gene>
<dbReference type="STRING" id="1754190.A0A1Y2DB32"/>
<evidence type="ECO:0000256" key="1">
    <source>
        <dbReference type="ARBA" id="ARBA00022737"/>
    </source>
</evidence>
<evidence type="ECO:0008006" key="5">
    <source>
        <dbReference type="Google" id="ProtNLM"/>
    </source>
</evidence>
<dbReference type="SUPFAM" id="SSF81901">
    <property type="entry name" value="HCP-like"/>
    <property type="match status" value="2"/>
</dbReference>
<dbReference type="EMBL" id="MCOG01000073">
    <property type="protein sequence ID" value="ORY56471.1"/>
    <property type="molecule type" value="Genomic_DNA"/>
</dbReference>
<evidence type="ECO:0000313" key="3">
    <source>
        <dbReference type="EMBL" id="ORY56471.1"/>
    </source>
</evidence>
<feature type="region of interest" description="Disordered" evidence="2">
    <location>
        <begin position="431"/>
        <end position="476"/>
    </location>
</feature>
<evidence type="ECO:0000256" key="2">
    <source>
        <dbReference type="SAM" id="MobiDB-lite"/>
    </source>
</evidence>
<sequence>MGLYYVYEKDYQKAFDIFKEAHEYHYPAATFQLARYYESGILESIPKDNKMAQKYYRQAALNSYCKAMYRLSMAYLHGEIGCKKSKKESIRWLHRCTWSIDDKEQIVVGEAMYQLSKFYEKGMTNDKEKDQKSAASYLRMAAEKYCVEAQDYLGYCYQNGHLTYPINLKKALYWYTQAANGHCIESKISLCHLYLTGSLPDVPQDDSEALYWIRRAANSTHVNNCTQKFSRAKAQYILGWFFEEGLENILDKNKKEAIKWYLKAYLEGVPDAKMALKHFSSEEIEEVEEEEKRKNKYGHNSSEDELNGPCNGNNSSDTLIDSDGEEKSDYSFSEYSDNKSSTSDKSSSSLNIKIMNIASSIFNHSHLKNICHRKSSSNMHESEHEHDHDIINEIAFVNENKPSVSSEFVQNVTNSETLKISEINCKAINKKSSDSSNLTTENKSPNDKKNKNKSDKVILKESPSENESLLKPNNIDCPNLEKRIEKATFHNNKIHMEQLNNKINKVNCQKENNEIFLPNKDSDNDNVSVKNESKKLYKDKFKSVDNEDQNPLSKENNVMSEKKKQYISKINSDLVKSMIIAKSEPTSPYLTPFSGISSNSSHHWEDKENIYPTKYLEYMSDRVHNYNSYYSCISDDCSTASSSYCCNSYCNCCHSSKMSNNVSSSSTNIKHMSNTLILKASDSIFGEEYANSNYDTHSQDSSFSSVTSCDKQNLKSHLHYTAQKFAGYDKSQITSSDRMKAYNHYRRVISHRNKIKNLENSSININKSFSSNSKKLVRRHSHSGIPESLVRSHSYSGIPAKSDSTTLLNMEDTSVSSNSFGLTKGSKSSHIPLAQLHISTDEDTLRLHHIKGLDDAESEISYVYPQSSNIFDNFERKEEHHDYGYNNERRQSKPKTVVKSFQHTHHHHYQHNNPNFSSITHSLSLTHGHQEHHYHHHHKRSHSHNHSSHLSSSIFKFKMNHSLAVLSLNHSKSIDTLESGNSNQSLNNNEKKIDDSVKDEDQNLNPSKELSKDKKEQFNEVEIKLKENEDINNNKVKNEINSNKLSQCQNIIVIEKVEENKSEINTNEENNNKNINVKEKKLTKTTNEENYHIKDKKNIFLEIIKLNHNNDDNVNIDKKSTIKEKSINHTNIIPVRLLEKLNKDFPGSLKNKPSNKTDNSQFSPSKLHHLSLFNRLHIHNDKKFIHENNHHFWNKIHGFHHHSNE</sequence>
<feature type="region of interest" description="Disordered" evidence="2">
    <location>
        <begin position="283"/>
        <end position="348"/>
    </location>
</feature>
<feature type="compositionally biased region" description="Low complexity" evidence="2">
    <location>
        <begin position="338"/>
        <end position="348"/>
    </location>
</feature>
<feature type="region of interest" description="Disordered" evidence="2">
    <location>
        <begin position="977"/>
        <end position="1016"/>
    </location>
</feature>
<dbReference type="InterPro" id="IPR051726">
    <property type="entry name" value="Chitin_Synth_Reg"/>
</dbReference>
<reference evidence="3 4" key="1">
    <citation type="submission" date="2016-08" db="EMBL/GenBank/DDBJ databases">
        <title>A Parts List for Fungal Cellulosomes Revealed by Comparative Genomics.</title>
        <authorList>
            <consortium name="DOE Joint Genome Institute"/>
            <person name="Haitjema C.H."/>
            <person name="Gilmore S.P."/>
            <person name="Henske J.K."/>
            <person name="Solomon K.V."/>
            <person name="De Groot R."/>
            <person name="Kuo A."/>
            <person name="Mondo S.J."/>
            <person name="Salamov A.A."/>
            <person name="Labutti K."/>
            <person name="Zhao Z."/>
            <person name="Chiniquy J."/>
            <person name="Barry K."/>
            <person name="Brewer H.M."/>
            <person name="Purvine S.O."/>
            <person name="Wright A.T."/>
            <person name="Boxma B."/>
            <person name="Van Alen T."/>
            <person name="Hackstein J.H."/>
            <person name="Baker S.E."/>
            <person name="Grigoriev I.V."/>
            <person name="O'Malley M.A."/>
        </authorList>
    </citation>
    <scope>NUCLEOTIDE SEQUENCE [LARGE SCALE GENOMIC DNA]</scope>
    <source>
        <strain evidence="3 4">G1</strain>
    </source>
</reference>
<dbReference type="PANTHER" id="PTHR46430:SF1">
    <property type="entry name" value="CHITIN SYNTHASE REGULATOR SKT5-RELATED"/>
    <property type="match status" value="1"/>
</dbReference>
<dbReference type="InterPro" id="IPR011990">
    <property type="entry name" value="TPR-like_helical_dom_sf"/>
</dbReference>
<dbReference type="AlphaFoldDB" id="A0A1Y2DB32"/>
<feature type="region of interest" description="Disordered" evidence="2">
    <location>
        <begin position="883"/>
        <end position="949"/>
    </location>
</feature>
<comment type="caution">
    <text evidence="3">The sequence shown here is derived from an EMBL/GenBank/DDBJ whole genome shotgun (WGS) entry which is preliminary data.</text>
</comment>
<dbReference type="OrthoDB" id="2158654at2759"/>
<proteinExistence type="predicted"/>